<organism evidence="6 7">
    <name type="scientific">Sinorhizobium chiapasense</name>
    <dbReference type="NCBI Taxonomy" id="501572"/>
    <lineage>
        <taxon>Bacteria</taxon>
        <taxon>Pseudomonadati</taxon>
        <taxon>Pseudomonadota</taxon>
        <taxon>Alphaproteobacteria</taxon>
        <taxon>Hyphomicrobiales</taxon>
        <taxon>Rhizobiaceae</taxon>
        <taxon>Sinorhizobium/Ensifer group</taxon>
        <taxon>Sinorhizobium</taxon>
    </lineage>
</organism>
<feature type="domain" description="HTH araC/xylS-type" evidence="5">
    <location>
        <begin position="172"/>
        <end position="270"/>
    </location>
</feature>
<dbReference type="EMBL" id="CP133148">
    <property type="protein sequence ID" value="WVT04176.1"/>
    <property type="molecule type" value="Genomic_DNA"/>
</dbReference>
<feature type="region of interest" description="Disordered" evidence="4">
    <location>
        <begin position="262"/>
        <end position="282"/>
    </location>
</feature>
<accession>A0ABZ2BA22</accession>
<dbReference type="Pfam" id="PF12833">
    <property type="entry name" value="HTH_18"/>
    <property type="match status" value="1"/>
</dbReference>
<dbReference type="SUPFAM" id="SSF46689">
    <property type="entry name" value="Homeodomain-like"/>
    <property type="match status" value="2"/>
</dbReference>
<dbReference type="InterPro" id="IPR018060">
    <property type="entry name" value="HTH_AraC"/>
</dbReference>
<keyword evidence="2" id="KW-0238">DNA-binding</keyword>
<evidence type="ECO:0000256" key="1">
    <source>
        <dbReference type="ARBA" id="ARBA00023015"/>
    </source>
</evidence>
<dbReference type="PANTHER" id="PTHR46796">
    <property type="entry name" value="HTH-TYPE TRANSCRIPTIONAL ACTIVATOR RHAS-RELATED"/>
    <property type="match status" value="1"/>
</dbReference>
<evidence type="ECO:0000256" key="3">
    <source>
        <dbReference type="ARBA" id="ARBA00023163"/>
    </source>
</evidence>
<proteinExistence type="predicted"/>
<keyword evidence="1" id="KW-0805">Transcription regulation</keyword>
<keyword evidence="7" id="KW-1185">Reference proteome</keyword>
<dbReference type="InterPro" id="IPR050204">
    <property type="entry name" value="AraC_XylS_family_regulators"/>
</dbReference>
<dbReference type="Gene3D" id="1.10.10.60">
    <property type="entry name" value="Homeodomain-like"/>
    <property type="match status" value="2"/>
</dbReference>
<evidence type="ECO:0000259" key="5">
    <source>
        <dbReference type="PROSITE" id="PS01124"/>
    </source>
</evidence>
<evidence type="ECO:0000256" key="4">
    <source>
        <dbReference type="SAM" id="MobiDB-lite"/>
    </source>
</evidence>
<dbReference type="InterPro" id="IPR009057">
    <property type="entry name" value="Homeodomain-like_sf"/>
</dbReference>
<keyword evidence="3" id="KW-0804">Transcription</keyword>
<dbReference type="PROSITE" id="PS01124">
    <property type="entry name" value="HTH_ARAC_FAMILY_2"/>
    <property type="match status" value="1"/>
</dbReference>
<dbReference type="RefSeq" id="WP_331373359.1">
    <property type="nucleotide sequence ID" value="NZ_CP133148.1"/>
</dbReference>
<gene>
    <name evidence="6" type="ORF">RB548_01810</name>
</gene>
<evidence type="ECO:0000256" key="2">
    <source>
        <dbReference type="ARBA" id="ARBA00023125"/>
    </source>
</evidence>
<evidence type="ECO:0000313" key="6">
    <source>
        <dbReference type="EMBL" id="WVT04176.1"/>
    </source>
</evidence>
<dbReference type="SMART" id="SM00342">
    <property type="entry name" value="HTH_ARAC"/>
    <property type="match status" value="1"/>
</dbReference>
<reference evidence="6" key="1">
    <citation type="submission" date="2023-08" db="EMBL/GenBank/DDBJ databases">
        <title>Complete genome sequence of Sinorhizobium chiapanecum ITTG S70 isolated from Acaciella angustissima nodules in Chiapas-Mexico.</title>
        <authorList>
            <person name="Rincon-Rosales R."/>
            <person name="Rogel M.A."/>
            <person name="Rincon-Medina C.I."/>
            <person name="Guerrero G."/>
            <person name="Manzano-Gomez L.A."/>
            <person name="Lopez-Lopez A."/>
            <person name="Rincon Molina F.A."/>
            <person name="Martinez-Romero E."/>
        </authorList>
    </citation>
    <scope>NUCLEOTIDE SEQUENCE</scope>
    <source>
        <strain evidence="6">ITTG S70</strain>
    </source>
</reference>
<protein>
    <submittedName>
        <fullName evidence="6">AraC family transcriptional regulator</fullName>
    </submittedName>
</protein>
<dbReference type="Proteomes" id="UP001432360">
    <property type="component" value="Chromosome"/>
</dbReference>
<name>A0ABZ2BA22_9HYPH</name>
<sequence>MAAKQSEILVSLVEAGVQGFRGADAPPAKGFVAAVPLPNREQAGAAGSVVGQEQSGIYIAVSDDLPRVSSVCCQGLRYLLFYFPTAALQVIALECGYDFTSDLGSAPFVRTSDDTFYRLASALEVAFAQTQETAKLFVDSVTRAAAVHLVASFGRKRDVTASKGGLAPWQVKRAREMLEANLQRSVPFSQIAAECRLSARHFSRAFSQSMGMPPQRWLIKHRVETAKRLLRNPDLSLPAVAKEAGFADQSHLTRVFSEWVGESPGSWRRSNMEAPAPHGEAG</sequence>
<dbReference type="PANTHER" id="PTHR46796:SF14">
    <property type="entry name" value="TRANSCRIPTIONAL REGULATORY PROTEIN"/>
    <property type="match status" value="1"/>
</dbReference>
<evidence type="ECO:0000313" key="7">
    <source>
        <dbReference type="Proteomes" id="UP001432360"/>
    </source>
</evidence>